<evidence type="ECO:0000313" key="3">
    <source>
        <dbReference type="EMBL" id="MCB4797229.1"/>
    </source>
</evidence>
<feature type="signal peptide" evidence="1">
    <location>
        <begin position="1"/>
        <end position="19"/>
    </location>
</feature>
<dbReference type="Pfam" id="PF13004">
    <property type="entry name" value="BACON"/>
    <property type="match status" value="1"/>
</dbReference>
<keyword evidence="1" id="KW-0732">Signal</keyword>
<name>A0A9X1HZI3_9FLAO</name>
<dbReference type="InterPro" id="IPR024361">
    <property type="entry name" value="BACON"/>
</dbReference>
<dbReference type="InterPro" id="IPR022385">
    <property type="entry name" value="Rhs_assc_core"/>
</dbReference>
<dbReference type="Pfam" id="PF05593">
    <property type="entry name" value="RHS_repeat"/>
    <property type="match status" value="1"/>
</dbReference>
<dbReference type="Gene3D" id="2.180.10.10">
    <property type="entry name" value="RHS repeat-associated core"/>
    <property type="match status" value="1"/>
</dbReference>
<feature type="domain" description="BACON" evidence="2">
    <location>
        <begin position="109"/>
        <end position="168"/>
    </location>
</feature>
<evidence type="ECO:0000313" key="4">
    <source>
        <dbReference type="Proteomes" id="UP001139199"/>
    </source>
</evidence>
<evidence type="ECO:0000256" key="1">
    <source>
        <dbReference type="SAM" id="SignalP"/>
    </source>
</evidence>
<dbReference type="InterPro" id="IPR031325">
    <property type="entry name" value="RHS_repeat"/>
</dbReference>
<dbReference type="NCBIfam" id="TIGR03696">
    <property type="entry name" value="Rhs_assc_core"/>
    <property type="match status" value="1"/>
</dbReference>
<keyword evidence="4" id="KW-1185">Reference proteome</keyword>
<feature type="chain" id="PRO_5040958618" description="BACON domain-containing protein" evidence="1">
    <location>
        <begin position="20"/>
        <end position="1528"/>
    </location>
</feature>
<protein>
    <recommendedName>
        <fullName evidence="2">BACON domain-containing protein</fullName>
    </recommendedName>
</protein>
<reference evidence="3" key="1">
    <citation type="submission" date="2021-10" db="EMBL/GenBank/DDBJ databases">
        <title>Tamlana sargassums sp. nov., and Tamlana laminarinivorans sp. nov., two new bacteria isolated from the brown alga.</title>
        <authorList>
            <person name="Li J."/>
        </authorList>
    </citation>
    <scope>NUCLEOTIDE SEQUENCE</scope>
    <source>
        <strain evidence="3">PT2-4</strain>
    </source>
</reference>
<accession>A0A9X1HZI3</accession>
<comment type="caution">
    <text evidence="3">The sequence shown here is derived from an EMBL/GenBank/DDBJ whole genome shotgun (WGS) entry which is preliminary data.</text>
</comment>
<evidence type="ECO:0000259" key="2">
    <source>
        <dbReference type="Pfam" id="PF13004"/>
    </source>
</evidence>
<dbReference type="PANTHER" id="PTHR32305">
    <property type="match status" value="1"/>
</dbReference>
<dbReference type="EMBL" id="JAJAPW010000001">
    <property type="protein sequence ID" value="MCB4797229.1"/>
    <property type="molecule type" value="Genomic_DNA"/>
</dbReference>
<dbReference type="Proteomes" id="UP001139199">
    <property type="component" value="Unassembled WGS sequence"/>
</dbReference>
<dbReference type="InterPro" id="IPR050708">
    <property type="entry name" value="T6SS_VgrG/RHS"/>
</dbReference>
<gene>
    <name evidence="3" type="ORF">LG649_00100</name>
</gene>
<sequence length="1528" mass="170037">MKKSILTLLVVAFTGISYAGFAQNEGEIIEDPKDPAISIIVEPIETPVDPVDPEDPGNSDEIIEDGNVFCPLYIYQDAQKVLSINVYNGSSVLNLVAELEGSGCKILSQVQNNATWLSLSQFIFSANTNFTVTIAANNTPNTRSESIVFYQQYNDETYLSGSLTIVQEGNPNYKAYYVDSDGDGYGDYNSSPKYGINPPTVGNFVENNLDYCPNEYSVINNGCIDLYTDNSNYNWIKSYSYNINNDLTGASKAYFDELGKAIQTQTLDVKKGRTWATQILYDSQGRPAINTLSAPVRDESAFGYSDTFMQNKNGNTYSVTDFETDPNTPEPVGKTANTLGFYYSEDNETVTTDPDPVRPKGDSYQDITEYPFSRTVYSQLNPGTVLKTIGGNKINGEWKQGYTFSMPAGDELTQSVAFGDASYKVSNTNTRKIIKTVSRDVHNREAVIFTDTDGKTLAAARVGGTVVRDTDITISQQGFVDVHVPAGTVGFNISGVAGITTEVYNLITEVKETGATTSLNPGFYRVSITNLENYNPTNSSNTVTVICKENYYDYSLNEYDEKGRLIASYQPVGTTKADKPVSTFQYNALGQLTHTSSPDEGDAWFLYRKDGQIRFSINSKQWENLEFSYTNYDNLGRPIESGVYSDTSSFLNSYVLPENVTSTTNPFKTALLNIVDDVDGLNDANCSEVQNTAYDYINDSDWDFLNDLWHDSNNQAIYGSPTFLAGNVAKTHNDNTTTYYSYDIYGRVKWIVQNIAGLGTTWLGSVKTIDYEYDPITSQVTKVIYQKNEANERFIHRYTYDAIDNSLITVETSTDDVNYTTQAEYKYYETGALKRVELAPQSGIPLQAIDYVYNLNGQLKAINPTGAKQSSDLNDLFSMQIDYHSTDYNRTENPDIITATYGEDQFNGNIKGVRWTNTELANNEETYSYYYNKNNWLTDAIYGTYANSGDTTSKVSIVDSETYIGVTKNLTATSSITLLPGFHAQPNEGTTVTATISGTASAFQSGEYNVSDVTYDANGNIRTLNRNKNGDATSNAMDQLTYAYNPQKPNQLLRVDDAVGQVLANTDINDQDGENYEYNQIGQLIKNNEENITYIYNASGLVTEVKQSDYTRVKFFYNDKGYRVKKEAYVANSTTLDYTEHYIRDAAGTALAIYRNGVAKEHTIYGASRLGVFNRNTTGTSGSSVYQLTDHLGNVRAVVQWSGTNAAALVATDYYPFGMPMPNRNLEGNYRYKYQGQEKDPETGKEAFELRLWDSRIGRWLTTDPAGQYASPYLGMGNNPINGVDPDGAFWKPILNDDGTTTYVAEKGDTVGTFAKQYGVSRSEARELIGSEAVTAGVTKVSGQDVFNMFGSEKLKLDLNGGQATDQRILDQFIYAMQHSSTQDGKTHFVGSEYFSNILKSQVQIPVDYNGTFSTIDGDIPISMNIQWYTSQGSFFKSKSKYYYAIFSNSNMNQPINANGSMLGGSREIVHQKVHYYYNIPGGAGKKGKFNFTFTSHKTTSKNFVKQLFTPRPKYNYINTNVLNRFQN</sequence>
<organism evidence="3 4">
    <name type="scientific">Neotamlana laminarinivorans</name>
    <dbReference type="NCBI Taxonomy" id="2883124"/>
    <lineage>
        <taxon>Bacteria</taxon>
        <taxon>Pseudomonadati</taxon>
        <taxon>Bacteroidota</taxon>
        <taxon>Flavobacteriia</taxon>
        <taxon>Flavobacteriales</taxon>
        <taxon>Flavobacteriaceae</taxon>
        <taxon>Neotamlana</taxon>
    </lineage>
</organism>
<proteinExistence type="predicted"/>
<dbReference type="RefSeq" id="WP_226539502.1">
    <property type="nucleotide sequence ID" value="NZ_JAJAPW010000001.1"/>
</dbReference>
<dbReference type="PANTHER" id="PTHR32305:SF15">
    <property type="entry name" value="PROTEIN RHSA-RELATED"/>
    <property type="match status" value="1"/>
</dbReference>